<evidence type="ECO:0000256" key="17">
    <source>
        <dbReference type="PROSITE-ProRule" id="PRU00493"/>
    </source>
</evidence>
<evidence type="ECO:0000313" key="22">
    <source>
        <dbReference type="Proteomes" id="UP001141183"/>
    </source>
</evidence>
<evidence type="ECO:0000256" key="15">
    <source>
        <dbReference type="PIRSR" id="PIRSR000379-1"/>
    </source>
</evidence>
<dbReference type="Pfam" id="PF02901">
    <property type="entry name" value="PFL-like"/>
    <property type="match status" value="1"/>
</dbReference>
<proteinExistence type="inferred from homology"/>
<keyword evidence="9 16" id="KW-0556">Organic radical</keyword>
<evidence type="ECO:0000256" key="4">
    <source>
        <dbReference type="ARBA" id="ARBA00013214"/>
    </source>
</evidence>
<keyword evidence="6 18" id="KW-0963">Cytoplasm</keyword>
<evidence type="ECO:0000256" key="14">
    <source>
        <dbReference type="ARBA" id="ARBA00049029"/>
    </source>
</evidence>
<protein>
    <recommendedName>
        <fullName evidence="5 18">Formate acetyltransferase</fullName>
        <ecNumber evidence="4 18">2.3.1.54</ecNumber>
    </recommendedName>
    <alternativeName>
        <fullName evidence="12 18">Pyruvate formate-lyase</fullName>
    </alternativeName>
</protein>
<dbReference type="PROSITE" id="PS00850">
    <property type="entry name" value="GLY_RADICAL_1"/>
    <property type="match status" value="1"/>
</dbReference>
<accession>A0A9X3XKX0</accession>
<dbReference type="InterPro" id="IPR019777">
    <property type="entry name" value="Form_AcTrfase_GR_CS"/>
</dbReference>
<sequence length="743" mass="83749">MKQEWINFKEGQWTKSVDVRNFIQLNYTPYNGDDSFLSGATEATKKLWDEVSELFKKERENGGVLDVDTETVSGINEYNAGYIDKAFEKIVGVQTDAPLKRAVMPFGGIRMAENAAKSYGYEVSPKISEIFTKYRKTHNQGVFDAYTDEMRLARKSGVITGLPDAYGRGRIIGDYRRVALYGVDRLIEDKIAQKKSLEVRCIDEDVIRLREELSDQIVALKELKGLAETYGLDISGPAKNAKEAIQWLYFGFLGAIKDQNGAAMSLGRTSTFLDIYIERDLKAGLITEEEAQELVDHFVMKLRLVKFLRTPEYNDLFSGDPTWVTESIGGMGLDGRTLVTKNSFRILNTLYTLGPSPEPNLTVLWSTRLPQGFKDFCSKVSIDTSSVQYENDDLMAPYWGDDYAIACCVSAMRVGKQMQFFGARVNLAKTLLYAINGGRDEKYGMQVGPKLAPITSEYLNYEEVMDKFEIMTDWLANLYVNTLNVIHYMHDKYSYEKLQMALHDRDVFRTMACGIAGLSVCADSLSAIKYAKVKPIRNEEGIAVDFEIEGDFPKYGNDDDRVDDIAVYLVENMMNKIRKNKTYRNAYHTQSVLTITSNVVYGKKTGTTPDGRKAGEPFAPGANPMHGRDNSGSLASLNSVAKLPYEHSQDGISNTFSIIPDALGKNSEDRIKNLSSLMDGYFGQNAHHLNVNVFDRETLLDAMEHPELYPQLTIRVSGYAVNFIKLTREQQLDVINRTFHKSM</sequence>
<dbReference type="PANTHER" id="PTHR30191:SF0">
    <property type="entry name" value="FORMATE ACETYLTRANSFERASE 1"/>
    <property type="match status" value="1"/>
</dbReference>
<evidence type="ECO:0000256" key="10">
    <source>
        <dbReference type="ARBA" id="ARBA00023277"/>
    </source>
</evidence>
<evidence type="ECO:0000256" key="8">
    <source>
        <dbReference type="ARBA" id="ARBA00022679"/>
    </source>
</evidence>
<dbReference type="PIRSF" id="PIRSF000379">
    <property type="entry name" value="For_Ac_trans_1"/>
    <property type="match status" value="1"/>
</dbReference>
<comment type="caution">
    <text evidence="21">The sequence shown here is derived from an EMBL/GenBank/DDBJ whole genome shotgun (WGS) entry which is preliminary data.</text>
</comment>
<dbReference type="PANTHER" id="PTHR30191">
    <property type="entry name" value="FORMATE ACETYLTRANSFERASE"/>
    <property type="match status" value="1"/>
</dbReference>
<feature type="active site" description="Cysteine radical intermediate" evidence="15">
    <location>
        <position position="408"/>
    </location>
</feature>
<dbReference type="InterPro" id="IPR004184">
    <property type="entry name" value="PFL_dom"/>
</dbReference>
<comment type="catalytic activity">
    <reaction evidence="14 18">
        <text>formate + acetyl-CoA = pyruvate + CoA</text>
        <dbReference type="Rhea" id="RHEA:11844"/>
        <dbReference type="ChEBI" id="CHEBI:15361"/>
        <dbReference type="ChEBI" id="CHEBI:15740"/>
        <dbReference type="ChEBI" id="CHEBI:57287"/>
        <dbReference type="ChEBI" id="CHEBI:57288"/>
        <dbReference type="EC" id="2.3.1.54"/>
    </reaction>
</comment>
<evidence type="ECO:0000256" key="7">
    <source>
        <dbReference type="ARBA" id="ARBA00022526"/>
    </source>
</evidence>
<dbReference type="CDD" id="cd01678">
    <property type="entry name" value="PFL1"/>
    <property type="match status" value="1"/>
</dbReference>
<evidence type="ECO:0000256" key="2">
    <source>
        <dbReference type="ARBA" id="ARBA00004809"/>
    </source>
</evidence>
<dbReference type="GO" id="GO:0006006">
    <property type="term" value="P:glucose metabolic process"/>
    <property type="evidence" value="ECO:0007669"/>
    <property type="project" value="UniProtKB-UniRule"/>
</dbReference>
<feature type="domain" description="PFL" evidence="20">
    <location>
        <begin position="1"/>
        <end position="613"/>
    </location>
</feature>
<evidence type="ECO:0000256" key="3">
    <source>
        <dbReference type="ARBA" id="ARBA00008375"/>
    </source>
</evidence>
<gene>
    <name evidence="21" type="primary">pflB</name>
    <name evidence="21" type="ORF">NE398_15260</name>
</gene>
<comment type="subunit">
    <text evidence="18">Homodimer.</text>
</comment>
<comment type="subcellular location">
    <subcellularLocation>
        <location evidence="1 18">Cytoplasm</location>
    </subcellularLocation>
</comment>
<dbReference type="InterPro" id="IPR001150">
    <property type="entry name" value="Gly_radical"/>
</dbReference>
<dbReference type="NCBIfam" id="TIGR01255">
    <property type="entry name" value="pyr_form_ly_1"/>
    <property type="match status" value="1"/>
</dbReference>
<evidence type="ECO:0000259" key="20">
    <source>
        <dbReference type="PROSITE" id="PS51554"/>
    </source>
</evidence>
<dbReference type="AlphaFoldDB" id="A0A9X3XKX0"/>
<dbReference type="Proteomes" id="UP001141183">
    <property type="component" value="Unassembled WGS sequence"/>
</dbReference>
<organism evidence="21 22">
    <name type="scientific">Clostridium tertium</name>
    <dbReference type="NCBI Taxonomy" id="1559"/>
    <lineage>
        <taxon>Bacteria</taxon>
        <taxon>Bacillati</taxon>
        <taxon>Bacillota</taxon>
        <taxon>Clostridia</taxon>
        <taxon>Eubacteriales</taxon>
        <taxon>Clostridiaceae</taxon>
        <taxon>Clostridium</taxon>
    </lineage>
</organism>
<dbReference type="InterPro" id="IPR005949">
    <property type="entry name" value="Form_AcTrfase"/>
</dbReference>
<dbReference type="FunFam" id="3.20.70.20:FF:000003">
    <property type="entry name" value="Formate acetyltransferase"/>
    <property type="match status" value="1"/>
</dbReference>
<keyword evidence="7 18" id="KW-0313">Glucose metabolism</keyword>
<name>A0A9X3XKX0_9CLOT</name>
<feature type="modified residue" description="Glycine radical" evidence="16 17">
    <location>
        <position position="718"/>
    </location>
</feature>
<evidence type="ECO:0000313" key="21">
    <source>
        <dbReference type="EMBL" id="MDC4241495.1"/>
    </source>
</evidence>
<keyword evidence="10 18" id="KW-0119">Carbohydrate metabolism</keyword>
<keyword evidence="8 18" id="KW-0808">Transferase</keyword>
<dbReference type="GO" id="GO:0008861">
    <property type="term" value="F:formate C-acetyltransferase activity"/>
    <property type="evidence" value="ECO:0007669"/>
    <property type="project" value="UniProtKB-UniRule"/>
</dbReference>
<evidence type="ECO:0000256" key="1">
    <source>
        <dbReference type="ARBA" id="ARBA00004496"/>
    </source>
</evidence>
<comment type="function">
    <text evidence="13">Catalyzes the conversion of pyruvate to formate and acetyl-CoA.</text>
</comment>
<dbReference type="GO" id="GO:0005829">
    <property type="term" value="C:cytosol"/>
    <property type="evidence" value="ECO:0007669"/>
    <property type="project" value="TreeGrafter"/>
</dbReference>
<dbReference type="PROSITE" id="PS51554">
    <property type="entry name" value="PFL"/>
    <property type="match status" value="1"/>
</dbReference>
<evidence type="ECO:0000259" key="19">
    <source>
        <dbReference type="PROSITE" id="PS51149"/>
    </source>
</evidence>
<dbReference type="EMBL" id="JAMRYU010000016">
    <property type="protein sequence ID" value="MDC4241495.1"/>
    <property type="molecule type" value="Genomic_DNA"/>
</dbReference>
<keyword evidence="22" id="KW-1185">Reference proteome</keyword>
<evidence type="ECO:0000256" key="6">
    <source>
        <dbReference type="ARBA" id="ARBA00022490"/>
    </source>
</evidence>
<dbReference type="InterPro" id="IPR050244">
    <property type="entry name" value="Auton_GlycylRad_Cofactor"/>
</dbReference>
<evidence type="ECO:0000256" key="11">
    <source>
        <dbReference type="ARBA" id="ARBA00023315"/>
    </source>
</evidence>
<dbReference type="RefSeq" id="WP_008676336.1">
    <property type="nucleotide sequence ID" value="NZ_CABKOG010000002.1"/>
</dbReference>
<dbReference type="PROSITE" id="PS51149">
    <property type="entry name" value="GLY_RADICAL_2"/>
    <property type="match status" value="1"/>
</dbReference>
<evidence type="ECO:0000256" key="12">
    <source>
        <dbReference type="ARBA" id="ARBA00031063"/>
    </source>
</evidence>
<dbReference type="EC" id="2.3.1.54" evidence="4 18"/>
<feature type="domain" description="Glycine radical" evidence="19">
    <location>
        <begin position="620"/>
        <end position="743"/>
    </location>
</feature>
<reference evidence="21" key="1">
    <citation type="submission" date="2022-05" db="EMBL/GenBank/DDBJ databases">
        <title>Draft genome sequence of Clostridium tertium strain CP3 isolated from Peru.</title>
        <authorList>
            <person name="Hurtado R."/>
            <person name="Lima L."/>
            <person name="Sousa T."/>
            <person name="Jaiswal A.K."/>
            <person name="Tiwari S."/>
            <person name="Maturrano L."/>
            <person name="Brenig B."/>
            <person name="Azevedo V."/>
        </authorList>
    </citation>
    <scope>NUCLEOTIDE SEQUENCE</scope>
    <source>
        <strain evidence="21">CP3</strain>
    </source>
</reference>
<keyword evidence="11 18" id="KW-0012">Acyltransferase</keyword>
<evidence type="ECO:0000256" key="5">
    <source>
        <dbReference type="ARBA" id="ARBA00013897"/>
    </source>
</evidence>
<evidence type="ECO:0000256" key="16">
    <source>
        <dbReference type="PIRSR" id="PIRSR000379-2"/>
    </source>
</evidence>
<feature type="active site" description="S-acetylcysteine intermediate" evidence="15">
    <location>
        <position position="407"/>
    </location>
</feature>
<comment type="similarity">
    <text evidence="3 18">Belongs to the glycyl radical enzyme (GRE) family. PFL subfamily.</text>
</comment>
<dbReference type="Gene3D" id="3.20.70.20">
    <property type="match status" value="1"/>
</dbReference>
<comment type="pathway">
    <text evidence="2 18">Fermentation; pyruvate fermentation; formate from pyruvate: step 1/1.</text>
</comment>
<dbReference type="SUPFAM" id="SSF51998">
    <property type="entry name" value="PFL-like glycyl radical enzymes"/>
    <property type="match status" value="1"/>
</dbReference>
<dbReference type="Pfam" id="PF01228">
    <property type="entry name" value="Gly_radical"/>
    <property type="match status" value="1"/>
</dbReference>
<evidence type="ECO:0000256" key="9">
    <source>
        <dbReference type="ARBA" id="ARBA00022818"/>
    </source>
</evidence>
<evidence type="ECO:0000256" key="18">
    <source>
        <dbReference type="RuleBase" id="RU368075"/>
    </source>
</evidence>
<evidence type="ECO:0000256" key="13">
    <source>
        <dbReference type="ARBA" id="ARBA00034302"/>
    </source>
</evidence>